<comment type="caution">
    <text evidence="2">The sequence shown here is derived from an EMBL/GenBank/DDBJ whole genome shotgun (WGS) entry which is preliminary data.</text>
</comment>
<evidence type="ECO:0000313" key="2">
    <source>
        <dbReference type="EMBL" id="CAK8985638.1"/>
    </source>
</evidence>
<evidence type="ECO:0000313" key="3">
    <source>
        <dbReference type="Proteomes" id="UP001642484"/>
    </source>
</evidence>
<protein>
    <recommendedName>
        <fullName evidence="1">DEAD/DEAH-box helicase domain-containing protein</fullName>
    </recommendedName>
</protein>
<proteinExistence type="predicted"/>
<feature type="domain" description="DEAD/DEAH-box helicase" evidence="1">
    <location>
        <begin position="6"/>
        <end position="98"/>
    </location>
</feature>
<dbReference type="Pfam" id="PF00270">
    <property type="entry name" value="DEAD"/>
    <property type="match status" value="1"/>
</dbReference>
<keyword evidence="3" id="KW-1185">Reference proteome</keyword>
<dbReference type="InterPro" id="IPR027417">
    <property type="entry name" value="P-loop_NTPase"/>
</dbReference>
<dbReference type="InterPro" id="IPR011545">
    <property type="entry name" value="DEAD/DEAH_box_helicase_dom"/>
</dbReference>
<dbReference type="EMBL" id="CAXAMN010000002">
    <property type="protein sequence ID" value="CAK8985638.1"/>
    <property type="molecule type" value="Genomic_DNA"/>
</dbReference>
<dbReference type="Gene3D" id="3.40.50.300">
    <property type="entry name" value="P-loop containing nucleotide triphosphate hydrolases"/>
    <property type="match status" value="1"/>
</dbReference>
<evidence type="ECO:0000259" key="1">
    <source>
        <dbReference type="Pfam" id="PF00270"/>
    </source>
</evidence>
<gene>
    <name evidence="2" type="ORF">CCMP2556_LOCUS205</name>
</gene>
<dbReference type="Proteomes" id="UP001642484">
    <property type="component" value="Unassembled WGS sequence"/>
</dbReference>
<sequence>MELGVQVTLVAQQIAKAIHTIERKEIRVSNARRNWPNEVPDILVCTPRAAAQGLAPCQSQDEMARKQALKRIKDVELVVFDEADLLMDFGSQSDDVQAQRETDSRKSKNISIYLFIYLSTYLPS</sequence>
<dbReference type="SUPFAM" id="SSF52540">
    <property type="entry name" value="P-loop containing nucleoside triphosphate hydrolases"/>
    <property type="match status" value="1"/>
</dbReference>
<name>A0ABP0H766_9DINO</name>
<accession>A0ABP0H766</accession>
<organism evidence="2 3">
    <name type="scientific">Durusdinium trenchii</name>
    <dbReference type="NCBI Taxonomy" id="1381693"/>
    <lineage>
        <taxon>Eukaryota</taxon>
        <taxon>Sar</taxon>
        <taxon>Alveolata</taxon>
        <taxon>Dinophyceae</taxon>
        <taxon>Suessiales</taxon>
        <taxon>Symbiodiniaceae</taxon>
        <taxon>Durusdinium</taxon>
    </lineage>
</organism>
<reference evidence="2 3" key="1">
    <citation type="submission" date="2024-02" db="EMBL/GenBank/DDBJ databases">
        <authorList>
            <person name="Chen Y."/>
            <person name="Shah S."/>
            <person name="Dougan E. K."/>
            <person name="Thang M."/>
            <person name="Chan C."/>
        </authorList>
    </citation>
    <scope>NUCLEOTIDE SEQUENCE [LARGE SCALE GENOMIC DNA]</scope>
</reference>